<evidence type="ECO:0000256" key="1">
    <source>
        <dbReference type="ARBA" id="ARBA00004496"/>
    </source>
</evidence>
<keyword evidence="11 13" id="KW-0030">Aminoacyl-tRNA synthetase</keyword>
<evidence type="ECO:0000256" key="9">
    <source>
        <dbReference type="ARBA" id="ARBA00022842"/>
    </source>
</evidence>
<gene>
    <name evidence="13 15" type="primary">pheS</name>
    <name evidence="15" type="ORF">H9874_06490</name>
</gene>
<dbReference type="Pfam" id="PF02912">
    <property type="entry name" value="Phe_tRNA-synt_N"/>
    <property type="match status" value="1"/>
</dbReference>
<dbReference type="GO" id="GO:0000049">
    <property type="term" value="F:tRNA binding"/>
    <property type="evidence" value="ECO:0007669"/>
    <property type="project" value="InterPro"/>
</dbReference>
<organism evidence="15 16">
    <name type="scientific">Candidatus Bilophila faecipullorum</name>
    <dbReference type="NCBI Taxonomy" id="2838482"/>
    <lineage>
        <taxon>Bacteria</taxon>
        <taxon>Pseudomonadati</taxon>
        <taxon>Thermodesulfobacteriota</taxon>
        <taxon>Desulfovibrionia</taxon>
        <taxon>Desulfovibrionales</taxon>
        <taxon>Desulfovibrionaceae</taxon>
        <taxon>Bilophila</taxon>
    </lineage>
</organism>
<dbReference type="SUPFAM" id="SSF55681">
    <property type="entry name" value="Class II aaRS and biotin synthetases"/>
    <property type="match status" value="1"/>
</dbReference>
<dbReference type="InterPro" id="IPR004188">
    <property type="entry name" value="Phe-tRNA_ligase_II_N"/>
</dbReference>
<dbReference type="InterPro" id="IPR045864">
    <property type="entry name" value="aa-tRNA-synth_II/BPL/LPL"/>
</dbReference>
<evidence type="ECO:0000256" key="10">
    <source>
        <dbReference type="ARBA" id="ARBA00022917"/>
    </source>
</evidence>
<dbReference type="GO" id="GO:0005737">
    <property type="term" value="C:cytoplasm"/>
    <property type="evidence" value="ECO:0007669"/>
    <property type="project" value="UniProtKB-SubCell"/>
</dbReference>
<dbReference type="PANTHER" id="PTHR11538:SF41">
    <property type="entry name" value="PHENYLALANINE--TRNA LIGASE, MITOCHONDRIAL"/>
    <property type="match status" value="1"/>
</dbReference>
<comment type="similarity">
    <text evidence="2 13">Belongs to the class-II aminoacyl-tRNA synthetase family. Phe-tRNA synthetase alpha subunit type 1 subfamily.</text>
</comment>
<accession>A0A9D1R0M4</accession>
<dbReference type="SUPFAM" id="SSF46589">
    <property type="entry name" value="tRNA-binding arm"/>
    <property type="match status" value="1"/>
</dbReference>
<keyword evidence="5 13" id="KW-0436">Ligase</keyword>
<dbReference type="FunFam" id="3.30.930.10:FF:000003">
    <property type="entry name" value="Phenylalanine--tRNA ligase alpha subunit"/>
    <property type="match status" value="1"/>
</dbReference>
<evidence type="ECO:0000313" key="16">
    <source>
        <dbReference type="Proteomes" id="UP000824264"/>
    </source>
</evidence>
<dbReference type="PANTHER" id="PTHR11538">
    <property type="entry name" value="PHENYLALANYL-TRNA SYNTHETASE"/>
    <property type="match status" value="1"/>
</dbReference>
<dbReference type="InterPro" id="IPR022911">
    <property type="entry name" value="Phe_tRNA_ligase_alpha1_bac"/>
</dbReference>
<comment type="caution">
    <text evidence="15">The sequence shown here is derived from an EMBL/GenBank/DDBJ whole genome shotgun (WGS) entry which is preliminary data.</text>
</comment>
<evidence type="ECO:0000256" key="7">
    <source>
        <dbReference type="ARBA" id="ARBA00022741"/>
    </source>
</evidence>
<reference evidence="15" key="2">
    <citation type="submission" date="2021-04" db="EMBL/GenBank/DDBJ databases">
        <authorList>
            <person name="Gilroy R."/>
        </authorList>
    </citation>
    <scope>NUCLEOTIDE SEQUENCE</scope>
    <source>
        <strain evidence="15">ChiSxjej5B17-1746</strain>
    </source>
</reference>
<evidence type="ECO:0000256" key="11">
    <source>
        <dbReference type="ARBA" id="ARBA00023146"/>
    </source>
</evidence>
<dbReference type="GO" id="GO:0000287">
    <property type="term" value="F:magnesium ion binding"/>
    <property type="evidence" value="ECO:0007669"/>
    <property type="project" value="UniProtKB-UniRule"/>
</dbReference>
<feature type="domain" description="Aminoacyl-transfer RNA synthetases class-II family profile" evidence="14">
    <location>
        <begin position="113"/>
        <end position="343"/>
    </location>
</feature>
<dbReference type="EMBL" id="DXGI01000243">
    <property type="protein sequence ID" value="HIW78775.1"/>
    <property type="molecule type" value="Genomic_DNA"/>
</dbReference>
<name>A0A9D1R0M4_9BACT</name>
<protein>
    <recommendedName>
        <fullName evidence="13">Phenylalanine--tRNA ligase alpha subunit</fullName>
        <ecNumber evidence="13">6.1.1.20</ecNumber>
    </recommendedName>
    <alternativeName>
        <fullName evidence="13">Phenylalanyl-tRNA synthetase alpha subunit</fullName>
        <shortName evidence="13">PheRS</shortName>
    </alternativeName>
</protein>
<evidence type="ECO:0000313" key="15">
    <source>
        <dbReference type="EMBL" id="HIW78775.1"/>
    </source>
</evidence>
<dbReference type="GO" id="GO:0006432">
    <property type="term" value="P:phenylalanyl-tRNA aminoacylation"/>
    <property type="evidence" value="ECO:0007669"/>
    <property type="project" value="UniProtKB-UniRule"/>
</dbReference>
<dbReference type="InterPro" id="IPR006195">
    <property type="entry name" value="aa-tRNA-synth_II"/>
</dbReference>
<evidence type="ECO:0000259" key="14">
    <source>
        <dbReference type="PROSITE" id="PS50862"/>
    </source>
</evidence>
<evidence type="ECO:0000256" key="4">
    <source>
        <dbReference type="ARBA" id="ARBA00022490"/>
    </source>
</evidence>
<evidence type="ECO:0000256" key="12">
    <source>
        <dbReference type="ARBA" id="ARBA00049255"/>
    </source>
</evidence>
<comment type="subcellular location">
    <subcellularLocation>
        <location evidence="1 13">Cytoplasm</location>
    </subcellularLocation>
</comment>
<dbReference type="InterPro" id="IPR010978">
    <property type="entry name" value="tRNA-bd_arm"/>
</dbReference>
<evidence type="ECO:0000256" key="8">
    <source>
        <dbReference type="ARBA" id="ARBA00022840"/>
    </source>
</evidence>
<dbReference type="CDD" id="cd00496">
    <property type="entry name" value="PheRS_alpha_core"/>
    <property type="match status" value="1"/>
</dbReference>
<comment type="cofactor">
    <cofactor evidence="13">
        <name>Mg(2+)</name>
        <dbReference type="ChEBI" id="CHEBI:18420"/>
    </cofactor>
    <text evidence="13">Binds 2 magnesium ions per tetramer.</text>
</comment>
<reference evidence="15" key="1">
    <citation type="journal article" date="2021" name="PeerJ">
        <title>Extensive microbial diversity within the chicken gut microbiome revealed by metagenomics and culture.</title>
        <authorList>
            <person name="Gilroy R."/>
            <person name="Ravi A."/>
            <person name="Getino M."/>
            <person name="Pursley I."/>
            <person name="Horton D.L."/>
            <person name="Alikhan N.F."/>
            <person name="Baker D."/>
            <person name="Gharbi K."/>
            <person name="Hall N."/>
            <person name="Watson M."/>
            <person name="Adriaenssens E.M."/>
            <person name="Foster-Nyarko E."/>
            <person name="Jarju S."/>
            <person name="Secka A."/>
            <person name="Antonio M."/>
            <person name="Oren A."/>
            <person name="Chaudhuri R.R."/>
            <person name="La Ragione R."/>
            <person name="Hildebrand F."/>
            <person name="Pallen M.J."/>
        </authorList>
    </citation>
    <scope>NUCLEOTIDE SEQUENCE</scope>
    <source>
        <strain evidence="15">ChiSxjej5B17-1746</strain>
    </source>
</reference>
<keyword evidence="7 13" id="KW-0547">Nucleotide-binding</keyword>
<evidence type="ECO:0000256" key="2">
    <source>
        <dbReference type="ARBA" id="ARBA00010207"/>
    </source>
</evidence>
<keyword evidence="10 13" id="KW-0648">Protein biosynthesis</keyword>
<dbReference type="InterPro" id="IPR002319">
    <property type="entry name" value="Phenylalanyl-tRNA_Synthase"/>
</dbReference>
<evidence type="ECO:0000256" key="3">
    <source>
        <dbReference type="ARBA" id="ARBA00011209"/>
    </source>
</evidence>
<keyword evidence="9 13" id="KW-0460">Magnesium</keyword>
<dbReference type="AlphaFoldDB" id="A0A9D1R0M4"/>
<dbReference type="PROSITE" id="PS50862">
    <property type="entry name" value="AA_TRNA_LIGASE_II"/>
    <property type="match status" value="1"/>
</dbReference>
<dbReference type="Pfam" id="PF01409">
    <property type="entry name" value="tRNA-synt_2d"/>
    <property type="match status" value="1"/>
</dbReference>
<evidence type="ECO:0000256" key="6">
    <source>
        <dbReference type="ARBA" id="ARBA00022723"/>
    </source>
</evidence>
<evidence type="ECO:0000256" key="5">
    <source>
        <dbReference type="ARBA" id="ARBA00022598"/>
    </source>
</evidence>
<keyword evidence="6 13" id="KW-0479">Metal-binding</keyword>
<dbReference type="Proteomes" id="UP000824264">
    <property type="component" value="Unassembled WGS sequence"/>
</dbReference>
<dbReference type="InterPro" id="IPR004529">
    <property type="entry name" value="Phe-tRNA-synth_IIc_asu"/>
</dbReference>
<dbReference type="HAMAP" id="MF_00281">
    <property type="entry name" value="Phe_tRNA_synth_alpha1"/>
    <property type="match status" value="1"/>
</dbReference>
<dbReference type="Gene3D" id="3.30.930.10">
    <property type="entry name" value="Bira Bifunctional Protein, Domain 2"/>
    <property type="match status" value="1"/>
</dbReference>
<proteinExistence type="inferred from homology"/>
<sequence>MDLLTELESLIPELEKGLDQASSLQEMEALRVDFLGRKGRIARIMARLPELEPAQRPLLGQTANRVKESLTSLFEGKKAALDAAEEAAALARFDAGLPGRLPWKGSLHPVTLVMEEICNIFKGLGYDIVSGPEVETDYYCFEALNIPPDHPARDMQDTLYVSDGIVLRTHTSPLQVRTMLKQKPPVAVVAPGRVYRRDSDITHTPMFHQVEGLLVDKHVTMADLRGTLTAFMRSVFGSDTRIRFRPSFFPFTEPSAEADISCCMCGGKGHIDGTTCRVCKGTGWLEILGCGMVDPEVFKAVGYDPEEVTGFAFGLGVERIAMLKYGIGDLRMFFENDVRFLRQFA</sequence>
<dbReference type="GO" id="GO:0005524">
    <property type="term" value="F:ATP binding"/>
    <property type="evidence" value="ECO:0007669"/>
    <property type="project" value="UniProtKB-UniRule"/>
</dbReference>
<keyword evidence="8 13" id="KW-0067">ATP-binding</keyword>
<dbReference type="NCBIfam" id="TIGR00468">
    <property type="entry name" value="pheS"/>
    <property type="match status" value="1"/>
</dbReference>
<comment type="catalytic activity">
    <reaction evidence="12 13">
        <text>tRNA(Phe) + L-phenylalanine + ATP = L-phenylalanyl-tRNA(Phe) + AMP + diphosphate + H(+)</text>
        <dbReference type="Rhea" id="RHEA:19413"/>
        <dbReference type="Rhea" id="RHEA-COMP:9668"/>
        <dbReference type="Rhea" id="RHEA-COMP:9699"/>
        <dbReference type="ChEBI" id="CHEBI:15378"/>
        <dbReference type="ChEBI" id="CHEBI:30616"/>
        <dbReference type="ChEBI" id="CHEBI:33019"/>
        <dbReference type="ChEBI" id="CHEBI:58095"/>
        <dbReference type="ChEBI" id="CHEBI:78442"/>
        <dbReference type="ChEBI" id="CHEBI:78531"/>
        <dbReference type="ChEBI" id="CHEBI:456215"/>
        <dbReference type="EC" id="6.1.1.20"/>
    </reaction>
</comment>
<comment type="subunit">
    <text evidence="3 13">Tetramer of two alpha and two beta subunits.</text>
</comment>
<keyword evidence="4 13" id="KW-0963">Cytoplasm</keyword>
<feature type="binding site" evidence="13">
    <location>
        <position position="253"/>
    </location>
    <ligand>
        <name>Mg(2+)</name>
        <dbReference type="ChEBI" id="CHEBI:18420"/>
        <note>shared with beta subunit</note>
    </ligand>
</feature>
<dbReference type="EC" id="6.1.1.20" evidence="13"/>
<evidence type="ECO:0000256" key="13">
    <source>
        <dbReference type="HAMAP-Rule" id="MF_00281"/>
    </source>
</evidence>
<dbReference type="GO" id="GO:0004826">
    <property type="term" value="F:phenylalanine-tRNA ligase activity"/>
    <property type="evidence" value="ECO:0007669"/>
    <property type="project" value="UniProtKB-UniRule"/>
</dbReference>